<evidence type="ECO:0000259" key="2">
    <source>
        <dbReference type="Pfam" id="PF14226"/>
    </source>
</evidence>
<keyword evidence="4" id="KW-1185">Reference proteome</keyword>
<comment type="caution">
    <text evidence="3">The sequence shown here is derived from an EMBL/GenBank/DDBJ whole genome shotgun (WGS) entry which is preliminary data.</text>
</comment>
<proteinExistence type="predicted"/>
<dbReference type="AlphaFoldDB" id="A0A4S4KU34"/>
<name>A0A4S4KU34_9APHY</name>
<reference evidence="3 4" key="1">
    <citation type="submission" date="2019-02" db="EMBL/GenBank/DDBJ databases">
        <title>Genome sequencing of the rare red list fungi Phlebia centrifuga.</title>
        <authorList>
            <person name="Buettner E."/>
            <person name="Kellner H."/>
        </authorList>
    </citation>
    <scope>NUCLEOTIDE SEQUENCE [LARGE SCALE GENOMIC DNA]</scope>
    <source>
        <strain evidence="3 4">DSM 108282</strain>
    </source>
</reference>
<gene>
    <name evidence="3" type="ORF">EW026_g636</name>
</gene>
<dbReference type="SUPFAM" id="SSF51197">
    <property type="entry name" value="Clavaminate synthase-like"/>
    <property type="match status" value="1"/>
</dbReference>
<dbReference type="EMBL" id="SGPJ01000009">
    <property type="protein sequence ID" value="THH02236.1"/>
    <property type="molecule type" value="Genomic_DNA"/>
</dbReference>
<sequence length="265" mass="30078">MPGLTKFPSFPEDVPTHPLLIIDYQLVKQGNSEEIDRLWEAATKLGFWYLKNHGVDAEVDEMFEMGAETMRLPLEEKMKYEQGDEGLSFGYKAAGANAVDERGTLDTVEFINVSKDDALAWPSKVHREYPSATNARMESTVKPFVQKSVDVNSTLIDVFNDRLGLPKGTLAKRHSMWEHSGIFFTRPANHIVLRALREESPLIAEAVSSAPDPSKFETGQTAQEWFRRRIMYQRIKNRTNMQGPETWRASRGTEHTEPEQAAAAY</sequence>
<dbReference type="InterPro" id="IPR027443">
    <property type="entry name" value="IPNS-like_sf"/>
</dbReference>
<dbReference type="Pfam" id="PF14226">
    <property type="entry name" value="DIOX_N"/>
    <property type="match status" value="1"/>
</dbReference>
<accession>A0A4S4KU34</accession>
<dbReference type="Gene3D" id="2.60.120.330">
    <property type="entry name" value="B-lactam Antibiotic, Isopenicillin N Synthase, Chain"/>
    <property type="match status" value="1"/>
</dbReference>
<evidence type="ECO:0000313" key="3">
    <source>
        <dbReference type="EMBL" id="THH02236.1"/>
    </source>
</evidence>
<dbReference type="Proteomes" id="UP000309038">
    <property type="component" value="Unassembled WGS sequence"/>
</dbReference>
<dbReference type="InterPro" id="IPR026992">
    <property type="entry name" value="DIOX_N"/>
</dbReference>
<evidence type="ECO:0000256" key="1">
    <source>
        <dbReference type="SAM" id="MobiDB-lite"/>
    </source>
</evidence>
<evidence type="ECO:0000313" key="4">
    <source>
        <dbReference type="Proteomes" id="UP000309038"/>
    </source>
</evidence>
<feature type="domain" description="Non-haem dioxygenase N-terminal" evidence="2">
    <location>
        <begin position="21"/>
        <end position="120"/>
    </location>
</feature>
<protein>
    <recommendedName>
        <fullName evidence="2">Non-haem dioxygenase N-terminal domain-containing protein</fullName>
    </recommendedName>
</protein>
<feature type="region of interest" description="Disordered" evidence="1">
    <location>
        <begin position="241"/>
        <end position="265"/>
    </location>
</feature>
<organism evidence="3 4">
    <name type="scientific">Hermanssonia centrifuga</name>
    <dbReference type="NCBI Taxonomy" id="98765"/>
    <lineage>
        <taxon>Eukaryota</taxon>
        <taxon>Fungi</taxon>
        <taxon>Dikarya</taxon>
        <taxon>Basidiomycota</taxon>
        <taxon>Agaricomycotina</taxon>
        <taxon>Agaricomycetes</taxon>
        <taxon>Polyporales</taxon>
        <taxon>Meruliaceae</taxon>
        <taxon>Hermanssonia</taxon>
    </lineage>
</organism>